<dbReference type="Proteomes" id="UP001183202">
    <property type="component" value="Unassembled WGS sequence"/>
</dbReference>
<feature type="domain" description="Phage shock protein PspC N-terminal" evidence="8">
    <location>
        <begin position="11"/>
        <end position="67"/>
    </location>
</feature>
<dbReference type="PANTHER" id="PTHR33885">
    <property type="entry name" value="PHAGE SHOCK PROTEIN C"/>
    <property type="match status" value="1"/>
</dbReference>
<evidence type="ECO:0000313" key="10">
    <source>
        <dbReference type="Proteomes" id="UP001183202"/>
    </source>
</evidence>
<gene>
    <name evidence="9" type="ORF">RM445_14240</name>
</gene>
<evidence type="ECO:0000256" key="5">
    <source>
        <dbReference type="ARBA" id="ARBA00023136"/>
    </source>
</evidence>
<keyword evidence="3 7" id="KW-0812">Transmembrane</keyword>
<dbReference type="InterPro" id="IPR052027">
    <property type="entry name" value="PspC"/>
</dbReference>
<dbReference type="RefSeq" id="WP_311556713.1">
    <property type="nucleotide sequence ID" value="NZ_JAVREJ010000008.1"/>
</dbReference>
<evidence type="ECO:0000256" key="6">
    <source>
        <dbReference type="SAM" id="MobiDB-lite"/>
    </source>
</evidence>
<proteinExistence type="predicted"/>
<keyword evidence="2" id="KW-1003">Cell membrane</keyword>
<sequence length="234" mass="23166">MTAPVPPRAGVRRSRSGAVLGGVCAGIARSAGLDPLLLRIALVAVTVLTGGAGLVAYLAAWVLIPREAEAPGAPVDDGAPAVGARTAWSAAGKDLRSLADEFRKPQSGSAPHPTGAAHPTTAAHPTAGAATTDDEPAVPTADAPTTITPGPSGAQPSGATADRDTAAGDTEAPVGAVPPQRSPLETADDAATALGDRLRAPEVQAGARRAAASVSQALAASVDEVGRRVRRDRT</sequence>
<evidence type="ECO:0000259" key="8">
    <source>
        <dbReference type="Pfam" id="PF04024"/>
    </source>
</evidence>
<protein>
    <submittedName>
        <fullName evidence="9">PspC domain-containing protein</fullName>
    </submittedName>
</protein>
<keyword evidence="10" id="KW-1185">Reference proteome</keyword>
<evidence type="ECO:0000256" key="7">
    <source>
        <dbReference type="SAM" id="Phobius"/>
    </source>
</evidence>
<organism evidence="9 10">
    <name type="scientific">Pseudonocardia charpentierae</name>
    <dbReference type="NCBI Taxonomy" id="3075545"/>
    <lineage>
        <taxon>Bacteria</taxon>
        <taxon>Bacillati</taxon>
        <taxon>Actinomycetota</taxon>
        <taxon>Actinomycetes</taxon>
        <taxon>Pseudonocardiales</taxon>
        <taxon>Pseudonocardiaceae</taxon>
        <taxon>Pseudonocardia</taxon>
    </lineage>
</organism>
<name>A0ABU2N9X7_9PSEU</name>
<keyword evidence="5 7" id="KW-0472">Membrane</keyword>
<feature type="compositionally biased region" description="Low complexity" evidence="6">
    <location>
        <begin position="110"/>
        <end position="131"/>
    </location>
</feature>
<dbReference type="PANTHER" id="PTHR33885:SF3">
    <property type="entry name" value="PHAGE SHOCK PROTEIN C"/>
    <property type="match status" value="1"/>
</dbReference>
<evidence type="ECO:0000256" key="4">
    <source>
        <dbReference type="ARBA" id="ARBA00022989"/>
    </source>
</evidence>
<feature type="compositionally biased region" description="Low complexity" evidence="6">
    <location>
        <begin position="203"/>
        <end position="223"/>
    </location>
</feature>
<dbReference type="InterPro" id="IPR007168">
    <property type="entry name" value="Phageshock_PspC_N"/>
</dbReference>
<comment type="caution">
    <text evidence="9">The sequence shown here is derived from an EMBL/GenBank/DDBJ whole genome shotgun (WGS) entry which is preliminary data.</text>
</comment>
<evidence type="ECO:0000256" key="3">
    <source>
        <dbReference type="ARBA" id="ARBA00022692"/>
    </source>
</evidence>
<comment type="subcellular location">
    <subcellularLocation>
        <location evidence="1">Cell membrane</location>
        <topology evidence="1">Single-pass membrane protein</topology>
    </subcellularLocation>
</comment>
<dbReference type="EMBL" id="JAVREJ010000008">
    <property type="protein sequence ID" value="MDT0350689.1"/>
    <property type="molecule type" value="Genomic_DNA"/>
</dbReference>
<evidence type="ECO:0000313" key="9">
    <source>
        <dbReference type="EMBL" id="MDT0350689.1"/>
    </source>
</evidence>
<feature type="region of interest" description="Disordered" evidence="6">
    <location>
        <begin position="102"/>
        <end position="234"/>
    </location>
</feature>
<keyword evidence="4 7" id="KW-1133">Transmembrane helix</keyword>
<reference evidence="10" key="1">
    <citation type="submission" date="2023-07" db="EMBL/GenBank/DDBJ databases">
        <title>30 novel species of actinomycetes from the DSMZ collection.</title>
        <authorList>
            <person name="Nouioui I."/>
        </authorList>
    </citation>
    <scope>NUCLEOTIDE SEQUENCE [LARGE SCALE GENOMIC DNA]</scope>
    <source>
        <strain evidence="10">DSM 45834</strain>
    </source>
</reference>
<evidence type="ECO:0000256" key="2">
    <source>
        <dbReference type="ARBA" id="ARBA00022475"/>
    </source>
</evidence>
<evidence type="ECO:0000256" key="1">
    <source>
        <dbReference type="ARBA" id="ARBA00004162"/>
    </source>
</evidence>
<dbReference type="Pfam" id="PF04024">
    <property type="entry name" value="PspC"/>
    <property type="match status" value="1"/>
</dbReference>
<feature type="transmembrane region" description="Helical" evidence="7">
    <location>
        <begin position="40"/>
        <end position="64"/>
    </location>
</feature>
<feature type="compositionally biased region" description="Polar residues" evidence="6">
    <location>
        <begin position="143"/>
        <end position="158"/>
    </location>
</feature>
<accession>A0ABU2N9X7</accession>